<dbReference type="AlphaFoldDB" id="A0A1G8JPT0"/>
<dbReference type="NCBIfam" id="NF003560">
    <property type="entry name" value="PRK05244.1-1"/>
    <property type="match status" value="1"/>
</dbReference>
<name>A0A1G8JPT0_9GAMM</name>
<evidence type="ECO:0000313" key="6">
    <source>
        <dbReference type="Proteomes" id="UP000199527"/>
    </source>
</evidence>
<gene>
    <name evidence="3" type="primary">yihI</name>
    <name evidence="5" type="ORF">SAMN04488540_101121</name>
</gene>
<dbReference type="InterPro" id="IPR007336">
    <property type="entry name" value="YihI"/>
</dbReference>
<evidence type="ECO:0000256" key="3">
    <source>
        <dbReference type="HAMAP-Rule" id="MF_01058"/>
    </source>
</evidence>
<dbReference type="OrthoDB" id="5677577at2"/>
<evidence type="ECO:0000256" key="1">
    <source>
        <dbReference type="ARBA" id="ARBA00022468"/>
    </source>
</evidence>
<protein>
    <recommendedName>
        <fullName evidence="3">Der GTPase-activating protein YihI</fullName>
    </recommendedName>
</protein>
<dbReference type="RefSeq" id="WP_090360182.1">
    <property type="nucleotide sequence ID" value="NZ_FNEM01000001.1"/>
</dbReference>
<dbReference type="HAMAP" id="MF_01058">
    <property type="entry name" value="GAP_YihI"/>
    <property type="match status" value="1"/>
</dbReference>
<comment type="subunit">
    <text evidence="3">Interacts with Der.</text>
</comment>
<evidence type="ECO:0000256" key="4">
    <source>
        <dbReference type="SAM" id="MobiDB-lite"/>
    </source>
</evidence>
<accession>A0A1G8JPT0</accession>
<keyword evidence="6" id="KW-1185">Reference proteome</keyword>
<dbReference type="Pfam" id="PF04220">
    <property type="entry name" value="YihI"/>
    <property type="match status" value="1"/>
</dbReference>
<feature type="region of interest" description="Disordered" evidence="4">
    <location>
        <begin position="1"/>
        <end position="98"/>
    </location>
</feature>
<sequence length="176" mass="19465">MTRQKKSRKSNVNGPRLQPRSEKGSGVEGKRKSSKGKSAGSRQNEASKKKPLAGQPKVVKDPRLGSKTPISLVAPAPKAVTKPVKPEQPAPVRPKLTAEQELEQLESNPRLLALLDRMEQGETLSQDDQQWLDGKLDRIEALMKQLGIEVDQGLNSEEDLMDQFESGSDLLDQYKD</sequence>
<dbReference type="GO" id="GO:0042254">
    <property type="term" value="P:ribosome biogenesis"/>
    <property type="evidence" value="ECO:0007669"/>
    <property type="project" value="UniProtKB-KW"/>
</dbReference>
<dbReference type="Proteomes" id="UP000199527">
    <property type="component" value="Unassembled WGS sequence"/>
</dbReference>
<dbReference type="GO" id="GO:0005096">
    <property type="term" value="F:GTPase activator activity"/>
    <property type="evidence" value="ECO:0007669"/>
    <property type="project" value="UniProtKB-KW"/>
</dbReference>
<organism evidence="5 6">
    <name type="scientific">Ferrimonas sediminum</name>
    <dbReference type="NCBI Taxonomy" id="718193"/>
    <lineage>
        <taxon>Bacteria</taxon>
        <taxon>Pseudomonadati</taxon>
        <taxon>Pseudomonadota</taxon>
        <taxon>Gammaproteobacteria</taxon>
        <taxon>Alteromonadales</taxon>
        <taxon>Ferrimonadaceae</taxon>
        <taxon>Ferrimonas</taxon>
    </lineage>
</organism>
<keyword evidence="2 3" id="KW-0690">Ribosome biogenesis</keyword>
<keyword evidence="1 3" id="KW-0343">GTPase activation</keyword>
<feature type="compositionally biased region" description="Low complexity" evidence="4">
    <location>
        <begin position="73"/>
        <end position="83"/>
    </location>
</feature>
<comment type="function">
    <text evidence="3">A GTPase-activating protein (GAP) that modifies Der/EngA GTPase function. May play a role in ribosome biogenesis.</text>
</comment>
<reference evidence="6" key="1">
    <citation type="submission" date="2016-10" db="EMBL/GenBank/DDBJ databases">
        <authorList>
            <person name="Varghese N."/>
            <person name="Submissions S."/>
        </authorList>
    </citation>
    <scope>NUCLEOTIDE SEQUENCE [LARGE SCALE GENOMIC DNA]</scope>
    <source>
        <strain evidence="6">DSM 23317</strain>
    </source>
</reference>
<evidence type="ECO:0000256" key="2">
    <source>
        <dbReference type="ARBA" id="ARBA00022517"/>
    </source>
</evidence>
<feature type="compositionally biased region" description="Basic and acidic residues" evidence="4">
    <location>
        <begin position="19"/>
        <end position="31"/>
    </location>
</feature>
<proteinExistence type="inferred from homology"/>
<evidence type="ECO:0000313" key="5">
    <source>
        <dbReference type="EMBL" id="SDI33309.1"/>
    </source>
</evidence>
<dbReference type="EMBL" id="FNEM01000001">
    <property type="protein sequence ID" value="SDI33309.1"/>
    <property type="molecule type" value="Genomic_DNA"/>
</dbReference>
<comment type="similarity">
    <text evidence="3">Belongs to the YihI family.</text>
</comment>